<dbReference type="Proteomes" id="UP000824540">
    <property type="component" value="Unassembled WGS sequence"/>
</dbReference>
<proteinExistence type="predicted"/>
<organism evidence="1 2">
    <name type="scientific">Albula glossodonta</name>
    <name type="common">roundjaw bonefish</name>
    <dbReference type="NCBI Taxonomy" id="121402"/>
    <lineage>
        <taxon>Eukaryota</taxon>
        <taxon>Metazoa</taxon>
        <taxon>Chordata</taxon>
        <taxon>Craniata</taxon>
        <taxon>Vertebrata</taxon>
        <taxon>Euteleostomi</taxon>
        <taxon>Actinopterygii</taxon>
        <taxon>Neopterygii</taxon>
        <taxon>Teleostei</taxon>
        <taxon>Albuliformes</taxon>
        <taxon>Albulidae</taxon>
        <taxon>Albula</taxon>
    </lineage>
</organism>
<evidence type="ECO:0000313" key="2">
    <source>
        <dbReference type="Proteomes" id="UP000824540"/>
    </source>
</evidence>
<reference evidence="1" key="1">
    <citation type="thesis" date="2021" institute="BYU ScholarsArchive" country="Provo, UT, USA">
        <title>Applications of and Algorithms for Genome Assembly and Genomic Analyses with an Emphasis on Marine Teleosts.</title>
        <authorList>
            <person name="Pickett B.D."/>
        </authorList>
    </citation>
    <scope>NUCLEOTIDE SEQUENCE</scope>
    <source>
        <strain evidence="1">HI-2016</strain>
    </source>
</reference>
<dbReference type="AlphaFoldDB" id="A0A8T2P149"/>
<comment type="caution">
    <text evidence="1">The sequence shown here is derived from an EMBL/GenBank/DDBJ whole genome shotgun (WGS) entry which is preliminary data.</text>
</comment>
<protein>
    <submittedName>
        <fullName evidence="1">Uncharacterized protein</fullName>
    </submittedName>
</protein>
<keyword evidence="2" id="KW-1185">Reference proteome</keyword>
<dbReference type="EMBL" id="JAFBMS010000016">
    <property type="protein sequence ID" value="KAG9346059.1"/>
    <property type="molecule type" value="Genomic_DNA"/>
</dbReference>
<accession>A0A8T2P149</accession>
<sequence length="56" mass="6305">MLLLTVTINTGSMGTHPVTQSKNFKALLIINTFTEVKQKCSCSRIQQTFNLSALWF</sequence>
<evidence type="ECO:0000313" key="1">
    <source>
        <dbReference type="EMBL" id="KAG9346059.1"/>
    </source>
</evidence>
<name>A0A8T2P149_9TELE</name>
<gene>
    <name evidence="1" type="ORF">JZ751_007876</name>
</gene>